<evidence type="ECO:0000313" key="2">
    <source>
        <dbReference type="Proteomes" id="UP001055111"/>
    </source>
</evidence>
<dbReference type="Proteomes" id="UP001055111">
    <property type="component" value="Unassembled WGS sequence"/>
</dbReference>
<protein>
    <submittedName>
        <fullName evidence="1">Uncharacterized protein</fullName>
    </submittedName>
</protein>
<dbReference type="EMBL" id="BPUS01000003">
    <property type="protein sequence ID" value="GJH25287.1"/>
    <property type="molecule type" value="Genomic_DNA"/>
</dbReference>
<accession>A0AA37MRY3</accession>
<dbReference type="AlphaFoldDB" id="A0AA37MRY3"/>
<reference evidence="1" key="1">
    <citation type="submission" date="2022-09" db="EMBL/GenBank/DDBJ databases">
        <title>Isolation and characterization of 3-chlorobenzoate degrading bacteria from soils in Shizuoka.</title>
        <authorList>
            <person name="Ifat A."/>
            <person name="Ogawa N."/>
            <person name="Kimbara K."/>
            <person name="Moriuchi R."/>
            <person name="Dohra H."/>
            <person name="Shintani M."/>
        </authorList>
    </citation>
    <scope>NUCLEOTIDE SEQUENCE</scope>
    <source>
        <strain evidence="1">19CS4-2</strain>
    </source>
</reference>
<proteinExistence type="predicted"/>
<comment type="caution">
    <text evidence="1">The sequence shown here is derived from an EMBL/GenBank/DDBJ whole genome shotgun (WGS) entry which is preliminary data.</text>
</comment>
<evidence type="ECO:0000313" key="1">
    <source>
        <dbReference type="EMBL" id="GJH25287.1"/>
    </source>
</evidence>
<name>A0AA37MRY3_9BURK</name>
<dbReference type="RefSeq" id="WP_238211834.1">
    <property type="nucleotide sequence ID" value="NZ_BPUS01000003.1"/>
</dbReference>
<organism evidence="1 2">
    <name type="scientific">Caballeronia novacaledonica</name>
    <dbReference type="NCBI Taxonomy" id="1544861"/>
    <lineage>
        <taxon>Bacteria</taxon>
        <taxon>Pseudomonadati</taxon>
        <taxon>Pseudomonadota</taxon>
        <taxon>Betaproteobacteria</taxon>
        <taxon>Burkholderiales</taxon>
        <taxon>Burkholderiaceae</taxon>
        <taxon>Caballeronia</taxon>
    </lineage>
</organism>
<sequence length="86" mass="10253">MSRDYREEQELAHIRAMILELERMADEYRTQHNAVLQPDYWRERIATILVDPDLPYPLEKHATELLNRLDRIASAPQRSHANASRR</sequence>
<gene>
    <name evidence="1" type="ORF">CBA19CS42_12245</name>
</gene>